<dbReference type="Gene3D" id="1.20.1260.10">
    <property type="match status" value="1"/>
</dbReference>
<dbReference type="CDD" id="cd01045">
    <property type="entry name" value="Ferritin_like_AB"/>
    <property type="match status" value="1"/>
</dbReference>
<proteinExistence type="predicted"/>
<gene>
    <name evidence="1" type="ORF">acsn021_42600</name>
</gene>
<dbReference type="GO" id="GO:0016491">
    <property type="term" value="F:oxidoreductase activity"/>
    <property type="evidence" value="ECO:0007669"/>
    <property type="project" value="InterPro"/>
</dbReference>
<sequence length="161" mass="18742">MDTLELALSLELDLEKYYREQAKKHKDNNLKVVFTLLAEEEEKHAGILMGKADLLTAELKDEELLTRARELFQGLGDVKSDIKDVPSQLESYRFALEMEHKSLDFYKGLKEKAGDEQTKTTYSYLIHQEDIHCIVLEELVKLTTRPEEWVESAEFGVREDY</sequence>
<accession>A0A6S6RD96</accession>
<organism evidence="1 2">
    <name type="scientific">Anaerocolumna cellulosilytica</name>
    <dbReference type="NCBI Taxonomy" id="433286"/>
    <lineage>
        <taxon>Bacteria</taxon>
        <taxon>Bacillati</taxon>
        <taxon>Bacillota</taxon>
        <taxon>Clostridia</taxon>
        <taxon>Lachnospirales</taxon>
        <taxon>Lachnospiraceae</taxon>
        <taxon>Anaerocolumna</taxon>
    </lineage>
</organism>
<dbReference type="AlphaFoldDB" id="A0A6S6RD96"/>
<reference evidence="1 2" key="1">
    <citation type="journal article" date="2016" name="Int. J. Syst. Evol. Microbiol.">
        <title>Descriptions of Anaerotaenia torta gen. nov., sp. nov. and Anaerocolumna cellulosilytica gen. nov., sp. nov. isolated from a methanogenic reactor of cattle waste.</title>
        <authorList>
            <person name="Uek A."/>
            <person name="Ohtaki Y."/>
            <person name="Kaku N."/>
            <person name="Ueki K."/>
        </authorList>
    </citation>
    <scope>NUCLEOTIDE SEQUENCE [LARGE SCALE GENOMIC DNA]</scope>
    <source>
        <strain evidence="1 2">SN021</strain>
    </source>
</reference>
<dbReference type="EMBL" id="AP023367">
    <property type="protein sequence ID" value="BCJ96691.1"/>
    <property type="molecule type" value="Genomic_DNA"/>
</dbReference>
<evidence type="ECO:0000313" key="1">
    <source>
        <dbReference type="EMBL" id="BCJ96691.1"/>
    </source>
</evidence>
<dbReference type="KEGG" id="acel:acsn021_42600"/>
<dbReference type="RefSeq" id="WP_184092041.1">
    <property type="nucleotide sequence ID" value="NZ_AP023367.1"/>
</dbReference>
<dbReference type="InterPro" id="IPR012347">
    <property type="entry name" value="Ferritin-like"/>
</dbReference>
<evidence type="ECO:0000313" key="2">
    <source>
        <dbReference type="Proteomes" id="UP000515561"/>
    </source>
</evidence>
<dbReference type="SUPFAM" id="SSF47240">
    <property type="entry name" value="Ferritin-like"/>
    <property type="match status" value="1"/>
</dbReference>
<keyword evidence="2" id="KW-1185">Reference proteome</keyword>
<dbReference type="Pfam" id="PF02915">
    <property type="entry name" value="Rubrerythrin"/>
    <property type="match status" value="1"/>
</dbReference>
<dbReference type="Proteomes" id="UP000515561">
    <property type="component" value="Chromosome"/>
</dbReference>
<protein>
    <submittedName>
        <fullName evidence="1">Rubrerythrin</fullName>
    </submittedName>
</protein>
<name>A0A6S6RD96_9FIRM</name>
<dbReference type="InterPro" id="IPR009078">
    <property type="entry name" value="Ferritin-like_SF"/>
</dbReference>
<dbReference type="InterPro" id="IPR003251">
    <property type="entry name" value="Rr_diiron-bd_dom"/>
</dbReference>
<dbReference type="GO" id="GO:0046872">
    <property type="term" value="F:metal ion binding"/>
    <property type="evidence" value="ECO:0007669"/>
    <property type="project" value="InterPro"/>
</dbReference>